<dbReference type="EMBL" id="JBFXLS010000008">
    <property type="protein sequence ID" value="KAL2831764.1"/>
    <property type="molecule type" value="Genomic_DNA"/>
</dbReference>
<organism evidence="1 2">
    <name type="scientific">Aspergillus cavernicola</name>
    <dbReference type="NCBI Taxonomy" id="176166"/>
    <lineage>
        <taxon>Eukaryota</taxon>
        <taxon>Fungi</taxon>
        <taxon>Dikarya</taxon>
        <taxon>Ascomycota</taxon>
        <taxon>Pezizomycotina</taxon>
        <taxon>Eurotiomycetes</taxon>
        <taxon>Eurotiomycetidae</taxon>
        <taxon>Eurotiales</taxon>
        <taxon>Aspergillaceae</taxon>
        <taxon>Aspergillus</taxon>
        <taxon>Aspergillus subgen. Nidulantes</taxon>
    </lineage>
</organism>
<evidence type="ECO:0000313" key="1">
    <source>
        <dbReference type="EMBL" id="KAL2831764.1"/>
    </source>
</evidence>
<proteinExistence type="predicted"/>
<comment type="caution">
    <text evidence="1">The sequence shown here is derived from an EMBL/GenBank/DDBJ whole genome shotgun (WGS) entry which is preliminary data.</text>
</comment>
<keyword evidence="2" id="KW-1185">Reference proteome</keyword>
<evidence type="ECO:0000313" key="2">
    <source>
        <dbReference type="Proteomes" id="UP001610335"/>
    </source>
</evidence>
<name>A0ABR4IWU9_9EURO</name>
<gene>
    <name evidence="1" type="ORF">BDW59DRAFT_139989</name>
</gene>
<accession>A0ABR4IWU9</accession>
<dbReference type="Proteomes" id="UP001610335">
    <property type="component" value="Unassembled WGS sequence"/>
</dbReference>
<sequence length="314" mass="35615">MMEVISPATSKPGELPSEFIIEGGRARSATMSTCGSQQRYYSSVDTGLRPDPDPDPILEPLISITNVTDDPESLEMTRLEALHTLNACRHVIATLELNRLRKSRTGLYNWIAFWEQLYERSFAALLTSRVTLVLYKIDALFRAVSFDLHQLAQRTELAVASASSEKEIFHILERMEDEVSIRGKRRRRKACHMLEKLRANIEAIPVKVSDELFDDLKRGVFALDFFGDYHPGDERAERSERMWHQHYIGQSVGLVAVSPYLYRQWRESAVSDSSLPLTAYSSNTCWTDSVGWLNSGSADDNGWAPREGRPASAW</sequence>
<reference evidence="1 2" key="1">
    <citation type="submission" date="2024-07" db="EMBL/GenBank/DDBJ databases">
        <title>Section-level genome sequencing and comparative genomics of Aspergillus sections Usti and Cavernicolus.</title>
        <authorList>
            <consortium name="Lawrence Berkeley National Laboratory"/>
            <person name="Nybo J.L."/>
            <person name="Vesth T.C."/>
            <person name="Theobald S."/>
            <person name="Frisvad J.C."/>
            <person name="Larsen T.O."/>
            <person name="Kjaerboelling I."/>
            <person name="Rothschild-Mancinelli K."/>
            <person name="Lyhne E.K."/>
            <person name="Kogle M.E."/>
            <person name="Barry K."/>
            <person name="Clum A."/>
            <person name="Na H."/>
            <person name="Ledsgaard L."/>
            <person name="Lin J."/>
            <person name="Lipzen A."/>
            <person name="Kuo A."/>
            <person name="Riley R."/>
            <person name="Mondo S."/>
            <person name="LaButti K."/>
            <person name="Haridas S."/>
            <person name="Pangalinan J."/>
            <person name="Salamov A.A."/>
            <person name="Simmons B.A."/>
            <person name="Magnuson J.K."/>
            <person name="Chen J."/>
            <person name="Drula E."/>
            <person name="Henrissat B."/>
            <person name="Wiebenga A."/>
            <person name="Lubbers R.J."/>
            <person name="Gomes A.C."/>
            <person name="Makela M.R."/>
            <person name="Stajich J."/>
            <person name="Grigoriev I.V."/>
            <person name="Mortensen U.H."/>
            <person name="De vries R.P."/>
            <person name="Baker S.E."/>
            <person name="Andersen M.R."/>
        </authorList>
    </citation>
    <scope>NUCLEOTIDE SEQUENCE [LARGE SCALE GENOMIC DNA]</scope>
    <source>
        <strain evidence="1 2">CBS 600.67</strain>
    </source>
</reference>
<protein>
    <submittedName>
        <fullName evidence="1">Uncharacterized protein</fullName>
    </submittedName>
</protein>